<keyword evidence="7" id="KW-1185">Reference proteome</keyword>
<dbReference type="Pfam" id="PF00881">
    <property type="entry name" value="Nitroreductase"/>
    <property type="match status" value="1"/>
</dbReference>
<dbReference type="AlphaFoldDB" id="H0UJE7"/>
<dbReference type="PANTHER" id="PTHR43425">
    <property type="entry name" value="OXYGEN-INSENSITIVE NADPH NITROREDUCTASE"/>
    <property type="match status" value="1"/>
</dbReference>
<evidence type="ECO:0000313" key="7">
    <source>
        <dbReference type="Proteomes" id="UP000003806"/>
    </source>
</evidence>
<dbReference type="eggNOG" id="COG0778">
    <property type="taxonomic scope" value="Bacteria"/>
</dbReference>
<accession>H0UJE7</accession>
<evidence type="ECO:0000313" key="6">
    <source>
        <dbReference type="EMBL" id="EHM13914.1"/>
    </source>
</evidence>
<dbReference type="RefSeq" id="WP_008523457.1">
    <property type="nucleotide sequence ID" value="NZ_CM001376.1"/>
</dbReference>
<keyword evidence="2" id="KW-0285">Flavoprotein</keyword>
<evidence type="ECO:0000256" key="2">
    <source>
        <dbReference type="ARBA" id="ARBA00022630"/>
    </source>
</evidence>
<dbReference type="InterPro" id="IPR029479">
    <property type="entry name" value="Nitroreductase"/>
</dbReference>
<dbReference type="Gene3D" id="3.40.109.10">
    <property type="entry name" value="NADH Oxidase"/>
    <property type="match status" value="1"/>
</dbReference>
<name>H0UJE7_9BACT</name>
<dbReference type="STRING" id="885272.JonanDRAFT_1555"/>
<gene>
    <name evidence="6" type="ORF">JonanDRAFT_1555</name>
</gene>
<comment type="similarity">
    <text evidence="1">Belongs to the flavin oxidoreductase frp family.</text>
</comment>
<evidence type="ECO:0000259" key="5">
    <source>
        <dbReference type="Pfam" id="PF00881"/>
    </source>
</evidence>
<evidence type="ECO:0000256" key="1">
    <source>
        <dbReference type="ARBA" id="ARBA00008366"/>
    </source>
</evidence>
<dbReference type="SUPFAM" id="SSF55469">
    <property type="entry name" value="FMN-dependent nitroreductase-like"/>
    <property type="match status" value="1"/>
</dbReference>
<keyword evidence="3" id="KW-0288">FMN</keyword>
<organism evidence="6 7">
    <name type="scientific">Jonquetella anthropi DSM 22815</name>
    <dbReference type="NCBI Taxonomy" id="885272"/>
    <lineage>
        <taxon>Bacteria</taxon>
        <taxon>Thermotogati</taxon>
        <taxon>Synergistota</taxon>
        <taxon>Synergistia</taxon>
        <taxon>Synergistales</taxon>
        <taxon>Dethiosulfovibrionaceae</taxon>
        <taxon>Jonquetella</taxon>
    </lineage>
</organism>
<reference evidence="6 7" key="1">
    <citation type="submission" date="2011-11" db="EMBL/GenBank/DDBJ databases">
        <title>The Noncontiguous Finished genome of Jonquetella anthropi DSM 22815.</title>
        <authorList>
            <consortium name="US DOE Joint Genome Institute (JGI-PGF)"/>
            <person name="Lucas S."/>
            <person name="Copeland A."/>
            <person name="Lapidus A."/>
            <person name="Glavina del Rio T."/>
            <person name="Dalin E."/>
            <person name="Tice H."/>
            <person name="Bruce D."/>
            <person name="Goodwin L."/>
            <person name="Pitluck S."/>
            <person name="Peters L."/>
            <person name="Mikhailova N."/>
            <person name="Held B."/>
            <person name="Kyrpides N."/>
            <person name="Mavromatis K."/>
            <person name="Ivanova N."/>
            <person name="Markowitz V."/>
            <person name="Cheng J.-F."/>
            <person name="Hugenholtz P."/>
            <person name="Woyke T."/>
            <person name="Wu D."/>
            <person name="Gronow S."/>
            <person name="Wellnitz S."/>
            <person name="Brambilla E."/>
            <person name="Klenk H.-P."/>
            <person name="Eisen J.A."/>
        </authorList>
    </citation>
    <scope>NUCLEOTIDE SEQUENCE [LARGE SCALE GENOMIC DNA]</scope>
    <source>
        <strain evidence="6 7">DSM 22815</strain>
    </source>
</reference>
<evidence type="ECO:0000256" key="4">
    <source>
        <dbReference type="ARBA" id="ARBA00023002"/>
    </source>
</evidence>
<keyword evidence="4" id="KW-0560">Oxidoreductase</keyword>
<protein>
    <submittedName>
        <fullName evidence="6">Nitroreductase</fullName>
    </submittedName>
</protein>
<feature type="domain" description="Nitroreductase" evidence="5">
    <location>
        <begin position="13"/>
        <end position="175"/>
    </location>
</feature>
<dbReference type="EMBL" id="CM001376">
    <property type="protein sequence ID" value="EHM13914.1"/>
    <property type="molecule type" value="Genomic_DNA"/>
</dbReference>
<proteinExistence type="inferred from homology"/>
<dbReference type="HOGENOM" id="CLU_070764_0_1_0"/>
<dbReference type="InterPro" id="IPR016446">
    <property type="entry name" value="Flavin_OxRdtase_Frp"/>
</dbReference>
<dbReference type="Proteomes" id="UP000003806">
    <property type="component" value="Chromosome"/>
</dbReference>
<evidence type="ECO:0000256" key="3">
    <source>
        <dbReference type="ARBA" id="ARBA00022643"/>
    </source>
</evidence>
<sequence length="263" mass="29396">MTELFDRFFALMETRRSLRDYSGPAVTEQEKDAILQAGHLAPTAGNMSLYSVIQIENQEIKKEIAQLNEQPFIASSSFVVLYLADWQRWYDFYVHSQAEGMCRAHNIPWRVPQESELLLAASDALIAAQTAVIAAESMGIGSCYFGTAIEGWERTRDLLQLPPLAFPVVLTAFGHWPSSARPAARQRLPLSMVRHVDSYRRISPEELELMENSGRRWSITAIGEPAKNVGQKMYLRKTGAAFAVESARATKEAIAAWLSGTSK</sequence>
<dbReference type="InterPro" id="IPR000415">
    <property type="entry name" value="Nitroreductase-like"/>
</dbReference>
<dbReference type="GO" id="GO:0016491">
    <property type="term" value="F:oxidoreductase activity"/>
    <property type="evidence" value="ECO:0007669"/>
    <property type="project" value="UniProtKB-KW"/>
</dbReference>
<dbReference type="PANTHER" id="PTHR43425:SF2">
    <property type="entry name" value="OXYGEN-INSENSITIVE NADPH NITROREDUCTASE"/>
    <property type="match status" value="1"/>
</dbReference>